<accession>A0A183Q8H4</accession>
<keyword evidence="2" id="KW-1185">Reference proteome</keyword>
<gene>
    <name evidence="1" type="ORF">SMTD_LOCUS22910</name>
</gene>
<name>A0A183Q8H4_9TREM</name>
<dbReference type="Proteomes" id="UP000269396">
    <property type="component" value="Unassembled WGS sequence"/>
</dbReference>
<proteinExistence type="predicted"/>
<evidence type="ECO:0000313" key="1">
    <source>
        <dbReference type="EMBL" id="VDP89028.1"/>
    </source>
</evidence>
<evidence type="ECO:0000313" key="2">
    <source>
        <dbReference type="Proteomes" id="UP000269396"/>
    </source>
</evidence>
<protein>
    <submittedName>
        <fullName evidence="1">Uncharacterized protein</fullName>
    </submittedName>
</protein>
<organism evidence="1 2">
    <name type="scientific">Schistosoma mattheei</name>
    <dbReference type="NCBI Taxonomy" id="31246"/>
    <lineage>
        <taxon>Eukaryota</taxon>
        <taxon>Metazoa</taxon>
        <taxon>Spiralia</taxon>
        <taxon>Lophotrochozoa</taxon>
        <taxon>Platyhelminthes</taxon>
        <taxon>Trematoda</taxon>
        <taxon>Digenea</taxon>
        <taxon>Strigeidida</taxon>
        <taxon>Schistosomatoidea</taxon>
        <taxon>Schistosomatidae</taxon>
        <taxon>Schistosoma</taxon>
    </lineage>
</organism>
<reference evidence="1 2" key="1">
    <citation type="submission" date="2018-11" db="EMBL/GenBank/DDBJ databases">
        <authorList>
            <consortium name="Pathogen Informatics"/>
        </authorList>
    </citation>
    <scope>NUCLEOTIDE SEQUENCE [LARGE SCALE GENOMIC DNA]</scope>
    <source>
        <strain>Denwood</strain>
        <strain evidence="2">Zambia</strain>
    </source>
</reference>
<sequence length="130" mass="15191">MISNHYYDLNRNINYQEISMESSLQEEENRDSNHQLLYKSHPPLPPLWSNNNNNHMQHFNKSHIITATTTTNNNNDSSKRNFGSIDSLYETVDLPRTNLPTSLLTSTTMVSQQFIDFFLYTNLTLCYLLN</sequence>
<dbReference type="AlphaFoldDB" id="A0A183Q8H4"/>
<dbReference type="EMBL" id="UZAL01055882">
    <property type="protein sequence ID" value="VDP89028.1"/>
    <property type="molecule type" value="Genomic_DNA"/>
</dbReference>